<evidence type="ECO:0000256" key="5">
    <source>
        <dbReference type="ARBA" id="ARBA00022553"/>
    </source>
</evidence>
<evidence type="ECO:0000256" key="9">
    <source>
        <dbReference type="ARBA" id="ARBA00023157"/>
    </source>
</evidence>
<dbReference type="CDD" id="cd03015">
    <property type="entry name" value="PRX_Typ2cys"/>
    <property type="match status" value="1"/>
</dbReference>
<keyword evidence="4" id="KW-0963">Cytoplasm</keyword>
<evidence type="ECO:0000256" key="7">
    <source>
        <dbReference type="ARBA" id="ARBA00022862"/>
    </source>
</evidence>
<keyword evidence="5" id="KW-0597">Phosphoprotein</keyword>
<evidence type="ECO:0000256" key="2">
    <source>
        <dbReference type="ARBA" id="ARBA00009796"/>
    </source>
</evidence>
<evidence type="ECO:0000256" key="10">
    <source>
        <dbReference type="ARBA" id="ARBA00023284"/>
    </source>
</evidence>
<feature type="domain" description="Thioredoxin" evidence="16">
    <location>
        <begin position="6"/>
        <end position="164"/>
    </location>
</feature>
<evidence type="ECO:0000256" key="1">
    <source>
        <dbReference type="ARBA" id="ARBA00004496"/>
    </source>
</evidence>
<name>A0A8C4L1Z2_EQUAS</name>
<dbReference type="InterPro" id="IPR000866">
    <property type="entry name" value="AhpC/TSA"/>
</dbReference>
<evidence type="ECO:0000256" key="15">
    <source>
        <dbReference type="ARBA" id="ARBA00049091"/>
    </source>
</evidence>
<dbReference type="GO" id="GO:0045454">
    <property type="term" value="P:cell redox homeostasis"/>
    <property type="evidence" value="ECO:0007669"/>
    <property type="project" value="TreeGrafter"/>
</dbReference>
<evidence type="ECO:0000256" key="4">
    <source>
        <dbReference type="ARBA" id="ARBA00022490"/>
    </source>
</evidence>
<accession>A0A8C4L1Z2</accession>
<dbReference type="GO" id="GO:0008379">
    <property type="term" value="F:thioredoxin peroxidase activity"/>
    <property type="evidence" value="ECO:0007669"/>
    <property type="project" value="TreeGrafter"/>
</dbReference>
<dbReference type="GO" id="GO:0045321">
    <property type="term" value="P:leukocyte activation"/>
    <property type="evidence" value="ECO:0007669"/>
    <property type="project" value="TreeGrafter"/>
</dbReference>
<dbReference type="InterPro" id="IPR050217">
    <property type="entry name" value="Peroxiredoxin"/>
</dbReference>
<evidence type="ECO:0000313" key="17">
    <source>
        <dbReference type="Ensembl" id="ENSEASP00005005585.1"/>
    </source>
</evidence>
<reference evidence="17" key="1">
    <citation type="submission" date="2023-03" db="UniProtKB">
        <authorList>
            <consortium name="Ensembl"/>
        </authorList>
    </citation>
    <scope>IDENTIFICATION</scope>
</reference>
<dbReference type="AlphaFoldDB" id="A0A8C4L1Z2"/>
<dbReference type="PANTHER" id="PTHR10681:SF161">
    <property type="entry name" value="PEROXIREDOXIN-2"/>
    <property type="match status" value="1"/>
</dbReference>
<keyword evidence="7" id="KW-0049">Antioxidant</keyword>
<dbReference type="GO" id="GO:0042744">
    <property type="term" value="P:hydrogen peroxide catabolic process"/>
    <property type="evidence" value="ECO:0007669"/>
    <property type="project" value="TreeGrafter"/>
</dbReference>
<sequence length="242" mass="26424">MACGNAHIGKPAPDFHATAVVEGAFREVKLSDYRGKYVVLFFYPLDFTFVCPTEIIAFSEHAEDFRKLGCEVLGVSVDSQFTHLAWINTPRKEGGLGPLNIPLLADVTRSLSHDYGVLKEDEGIAYRGLFIIDGKGVLRQITVNDLPVGRSVDEALRLVQAFQYTDEHGEGEQTRSHVFTHGDTLSPSVILLSRHSLPALAPVWDGCGGPKEESAQGLVCRKYLVWWGSSLIQGVGGRGGGR</sequence>
<dbReference type="SUPFAM" id="SSF52833">
    <property type="entry name" value="Thioredoxin-like"/>
    <property type="match status" value="1"/>
</dbReference>
<evidence type="ECO:0000256" key="8">
    <source>
        <dbReference type="ARBA" id="ARBA00023002"/>
    </source>
</evidence>
<dbReference type="InterPro" id="IPR036249">
    <property type="entry name" value="Thioredoxin-like_sf"/>
</dbReference>
<comment type="subunit">
    <text evidence="14">Homodimer; disulfide-linked, upon oxidation. 5 homodimers assemble to form a ring-like decamer. Interacts with TIPIN.</text>
</comment>
<dbReference type="PROSITE" id="PS51352">
    <property type="entry name" value="THIOREDOXIN_2"/>
    <property type="match status" value="1"/>
</dbReference>
<dbReference type="GO" id="GO:0005829">
    <property type="term" value="C:cytosol"/>
    <property type="evidence" value="ECO:0007669"/>
    <property type="project" value="TreeGrafter"/>
</dbReference>
<dbReference type="InterPro" id="IPR013766">
    <property type="entry name" value="Thioredoxin_domain"/>
</dbReference>
<keyword evidence="9" id="KW-1015">Disulfide bond</keyword>
<evidence type="ECO:0000256" key="14">
    <source>
        <dbReference type="ARBA" id="ARBA00046993"/>
    </source>
</evidence>
<proteinExistence type="inferred from homology"/>
<dbReference type="Ensembl" id="ENSEAST00005006104.1">
    <property type="protein sequence ID" value="ENSEASP00005005585.1"/>
    <property type="gene ID" value="ENSEASG00005004125.1"/>
</dbReference>
<dbReference type="PANTHER" id="PTHR10681">
    <property type="entry name" value="THIOREDOXIN PEROXIDASE"/>
    <property type="match status" value="1"/>
</dbReference>
<dbReference type="Gene3D" id="3.40.30.10">
    <property type="entry name" value="Glutaredoxin"/>
    <property type="match status" value="1"/>
</dbReference>
<evidence type="ECO:0000256" key="6">
    <source>
        <dbReference type="ARBA" id="ARBA00022559"/>
    </source>
</evidence>
<comment type="subcellular location">
    <subcellularLocation>
        <location evidence="1">Cytoplasm</location>
    </subcellularLocation>
</comment>
<protein>
    <recommendedName>
        <fullName evidence="12">Peroxiredoxin-2</fullName>
        <ecNumber evidence="3">1.11.1.24</ecNumber>
    </recommendedName>
    <alternativeName>
        <fullName evidence="13">Thioredoxin-dependent peroxiredoxin 2</fullName>
    </alternativeName>
</protein>
<comment type="catalytic activity">
    <reaction evidence="15">
        <text>a hydroperoxide + [thioredoxin]-dithiol = an alcohol + [thioredoxin]-disulfide + H2O</text>
        <dbReference type="Rhea" id="RHEA:62620"/>
        <dbReference type="Rhea" id="RHEA-COMP:10698"/>
        <dbReference type="Rhea" id="RHEA-COMP:10700"/>
        <dbReference type="ChEBI" id="CHEBI:15377"/>
        <dbReference type="ChEBI" id="CHEBI:29950"/>
        <dbReference type="ChEBI" id="CHEBI:30879"/>
        <dbReference type="ChEBI" id="CHEBI:35924"/>
        <dbReference type="ChEBI" id="CHEBI:50058"/>
        <dbReference type="EC" id="1.11.1.24"/>
    </reaction>
</comment>
<dbReference type="FunFam" id="3.40.30.10:FF:000003">
    <property type="entry name" value="Peroxiredoxin 1"/>
    <property type="match status" value="1"/>
</dbReference>
<dbReference type="GO" id="GO:0019430">
    <property type="term" value="P:removal of superoxide radicals"/>
    <property type="evidence" value="ECO:0007669"/>
    <property type="project" value="TreeGrafter"/>
</dbReference>
<gene>
    <name evidence="17" type="primary">PRDX2</name>
</gene>
<evidence type="ECO:0000256" key="3">
    <source>
        <dbReference type="ARBA" id="ARBA00013017"/>
    </source>
</evidence>
<keyword evidence="6" id="KW-0575">Peroxidase</keyword>
<dbReference type="Pfam" id="PF00578">
    <property type="entry name" value="AhpC-TSA"/>
    <property type="match status" value="1"/>
</dbReference>
<comment type="similarity">
    <text evidence="2">Belongs to the peroxiredoxin family. AhpC/Prx1 subfamily.</text>
</comment>
<comment type="function">
    <text evidence="11">Thiol-specific peroxidase that catalyzes the reduction of hydrogen peroxide and organic hydroperoxides to water and alcohols, respectively. Plays a role in cell protection against oxidative stress by detoxifying peroxides and as sensor of hydrogen peroxide-mediated signaling events. Might participate in the signaling cascades of growth factors and tumor necrosis factor-alpha by regulating the intracellular concentrations of H(2)O(2).</text>
</comment>
<keyword evidence="10" id="KW-0676">Redox-active center</keyword>
<evidence type="ECO:0000256" key="12">
    <source>
        <dbReference type="ARBA" id="ARBA00040770"/>
    </source>
</evidence>
<dbReference type="EC" id="1.11.1.24" evidence="3"/>
<keyword evidence="8" id="KW-0560">Oxidoreductase</keyword>
<evidence type="ECO:0000256" key="11">
    <source>
        <dbReference type="ARBA" id="ARBA00037127"/>
    </source>
</evidence>
<organism evidence="17">
    <name type="scientific">Equus asinus asinus</name>
    <dbReference type="NCBI Taxonomy" id="83772"/>
    <lineage>
        <taxon>Eukaryota</taxon>
        <taxon>Metazoa</taxon>
        <taxon>Chordata</taxon>
        <taxon>Craniata</taxon>
        <taxon>Vertebrata</taxon>
        <taxon>Euteleostomi</taxon>
        <taxon>Mammalia</taxon>
        <taxon>Eutheria</taxon>
        <taxon>Laurasiatheria</taxon>
        <taxon>Perissodactyla</taxon>
        <taxon>Equidae</taxon>
        <taxon>Equus</taxon>
    </lineage>
</organism>
<evidence type="ECO:0000259" key="16">
    <source>
        <dbReference type="PROSITE" id="PS51352"/>
    </source>
</evidence>
<evidence type="ECO:0000256" key="13">
    <source>
        <dbReference type="ARBA" id="ARBA00042159"/>
    </source>
</evidence>